<dbReference type="EMBL" id="JACHBK010000022">
    <property type="protein sequence ID" value="MBB5539621.1"/>
    <property type="molecule type" value="Genomic_DNA"/>
</dbReference>
<accession>A0A7W8UHS8</accession>
<proteinExistence type="predicted"/>
<name>A0A7W8UHS8_9HYPH</name>
<sequence length="119" mass="13149">MTQRPAKLETWGSAQCDLAPGLAQGRRIQSETGNLFTHPRYVSDKVGLPTRKRVSNPFAGFGVPHETGAVCSVLEKSAMRRSRPQGRAAPPIFPALRFTPLRKNRFLRAPALPVAFREP</sequence>
<gene>
    <name evidence="1" type="ORF">GGD55_006371</name>
</gene>
<keyword evidence="2" id="KW-1185">Reference proteome</keyword>
<comment type="caution">
    <text evidence="1">The sequence shown here is derived from an EMBL/GenBank/DDBJ whole genome shotgun (WGS) entry which is preliminary data.</text>
</comment>
<dbReference type="Proteomes" id="UP000585507">
    <property type="component" value="Unassembled WGS sequence"/>
</dbReference>
<organism evidence="1 2">
    <name type="scientific">Rhizobium giardinii</name>
    <dbReference type="NCBI Taxonomy" id="56731"/>
    <lineage>
        <taxon>Bacteria</taxon>
        <taxon>Pseudomonadati</taxon>
        <taxon>Pseudomonadota</taxon>
        <taxon>Alphaproteobacteria</taxon>
        <taxon>Hyphomicrobiales</taxon>
        <taxon>Rhizobiaceae</taxon>
        <taxon>Rhizobium/Agrobacterium group</taxon>
        <taxon>Rhizobium</taxon>
    </lineage>
</organism>
<evidence type="ECO:0000313" key="1">
    <source>
        <dbReference type="EMBL" id="MBB5539621.1"/>
    </source>
</evidence>
<evidence type="ECO:0000313" key="2">
    <source>
        <dbReference type="Proteomes" id="UP000585507"/>
    </source>
</evidence>
<dbReference type="AlphaFoldDB" id="A0A7W8UHS8"/>
<protein>
    <submittedName>
        <fullName evidence="1">Uncharacterized protein</fullName>
    </submittedName>
</protein>
<reference evidence="1 2" key="1">
    <citation type="submission" date="2020-08" db="EMBL/GenBank/DDBJ databases">
        <title>Genomic Encyclopedia of Type Strains, Phase IV (KMG-V): Genome sequencing to study the core and pangenomes of soil and plant-associated prokaryotes.</title>
        <authorList>
            <person name="Whitman W."/>
        </authorList>
    </citation>
    <scope>NUCLEOTIDE SEQUENCE [LARGE SCALE GENOMIC DNA]</scope>
    <source>
        <strain evidence="1 2">SEMIA 4084</strain>
    </source>
</reference>